<evidence type="ECO:0000313" key="2">
    <source>
        <dbReference type="Proteomes" id="UP000199071"/>
    </source>
</evidence>
<dbReference type="EMBL" id="FMXQ01000004">
    <property type="protein sequence ID" value="SDB29495.1"/>
    <property type="molecule type" value="Genomic_DNA"/>
</dbReference>
<dbReference type="RefSeq" id="WP_090876500.1">
    <property type="nucleotide sequence ID" value="NZ_FMXQ01000004.1"/>
</dbReference>
<accession>A0A1G6C9B8</accession>
<proteinExistence type="predicted"/>
<organism evidence="1 2">
    <name type="scientific">Bauldia litoralis</name>
    <dbReference type="NCBI Taxonomy" id="665467"/>
    <lineage>
        <taxon>Bacteria</taxon>
        <taxon>Pseudomonadati</taxon>
        <taxon>Pseudomonadota</taxon>
        <taxon>Alphaproteobacteria</taxon>
        <taxon>Hyphomicrobiales</taxon>
        <taxon>Kaistiaceae</taxon>
        <taxon>Bauldia</taxon>
    </lineage>
</organism>
<keyword evidence="2" id="KW-1185">Reference proteome</keyword>
<gene>
    <name evidence="1" type="ORF">SAMN02982931_02221</name>
</gene>
<reference evidence="1 2" key="1">
    <citation type="submission" date="2016-10" db="EMBL/GenBank/DDBJ databases">
        <authorList>
            <person name="de Groot N.N."/>
        </authorList>
    </citation>
    <scope>NUCLEOTIDE SEQUENCE [LARGE SCALE GENOMIC DNA]</scope>
    <source>
        <strain evidence="1 2">ATCC 35022</strain>
    </source>
</reference>
<evidence type="ECO:0000313" key="1">
    <source>
        <dbReference type="EMBL" id="SDB29495.1"/>
    </source>
</evidence>
<name>A0A1G6C9B8_9HYPH</name>
<dbReference type="STRING" id="665467.SAMN02982931_02221"/>
<dbReference type="AlphaFoldDB" id="A0A1G6C9B8"/>
<dbReference type="Proteomes" id="UP000199071">
    <property type="component" value="Unassembled WGS sequence"/>
</dbReference>
<sequence length="247" mass="27109">MDIRTFAPGNYRFIEGVSQYSAGVAALDGHEIVRVRFRRPVPLAEGFRRVETWLGDAGRPLTAFCACELRSPEPFSEEGFRTFNQRYTETLDRWGILHDGWNPVARSNVCPEIGAPAEPGFHAFCYTRPAKAAAPSFIIAGSGETVEGQANYRDHIVRLGDIGAGAIREKAEFVLAAMEARLAALGFGWSDTTAAQVYTVHDFHPVVADMVGRGVADGGMTWHFARPPVVDIEFEMDCRGVAVEQMA</sequence>
<dbReference type="OrthoDB" id="8125412at2"/>
<protein>
    <submittedName>
        <fullName evidence="1">Uncharacterized protein</fullName>
    </submittedName>
</protein>